<feature type="transmembrane region" description="Helical" evidence="1">
    <location>
        <begin position="20"/>
        <end position="37"/>
    </location>
</feature>
<dbReference type="AlphaFoldDB" id="A0A0W0XUA0"/>
<keyword evidence="1" id="KW-0472">Membrane</keyword>
<keyword evidence="1" id="KW-1133">Transmembrane helix</keyword>
<dbReference type="Pfam" id="PF15956">
    <property type="entry name" value="DUF4760"/>
    <property type="match status" value="1"/>
</dbReference>
<dbReference type="Proteomes" id="UP000054608">
    <property type="component" value="Unassembled WGS sequence"/>
</dbReference>
<gene>
    <name evidence="2" type="ORF">Lrub_1486</name>
</gene>
<accession>A0A0W0XUA0</accession>
<evidence type="ECO:0008006" key="4">
    <source>
        <dbReference type="Google" id="ProtNLM"/>
    </source>
</evidence>
<reference evidence="2 3" key="1">
    <citation type="submission" date="2015-11" db="EMBL/GenBank/DDBJ databases">
        <title>Genomic analysis of 38 Legionella species identifies large and diverse effector repertoires.</title>
        <authorList>
            <person name="Burstein D."/>
            <person name="Amaro F."/>
            <person name="Zusman T."/>
            <person name="Lifshitz Z."/>
            <person name="Cohen O."/>
            <person name="Gilbert J.A."/>
            <person name="Pupko T."/>
            <person name="Shuman H.A."/>
            <person name="Segal G."/>
        </authorList>
    </citation>
    <scope>NUCLEOTIDE SEQUENCE [LARGE SCALE GENOMIC DNA]</scope>
    <source>
        <strain evidence="2 3">WA-270A-C2</strain>
    </source>
</reference>
<organism evidence="2 3">
    <name type="scientific">Legionella rubrilucens</name>
    <dbReference type="NCBI Taxonomy" id="458"/>
    <lineage>
        <taxon>Bacteria</taxon>
        <taxon>Pseudomonadati</taxon>
        <taxon>Pseudomonadota</taxon>
        <taxon>Gammaproteobacteria</taxon>
        <taxon>Legionellales</taxon>
        <taxon>Legionellaceae</taxon>
        <taxon>Legionella</taxon>
    </lineage>
</organism>
<dbReference type="RefSeq" id="WP_237760774.1">
    <property type="nucleotide sequence ID" value="NZ_CAAAIN010000019.1"/>
</dbReference>
<keyword evidence="3" id="KW-1185">Reference proteome</keyword>
<sequence length="229" mass="27199">MNTKKLLKKYKDGKNTIISFTKSLFIFGIPVISIIYFGENRLYDIVHKNTYNNIGDWHNIIIIFLTLIIVCAGWLQFQNLNRTSKSDFLLRIDERFSSPEILKARTIIHEFYCLTNHKDIDINKHIEKISKLVSNTKKRAGDSEKYIYLSNFLNFLESISYFANNNYVSIDDLDELLGGSIKYYYLVYKLLINERREKYNSEYYYCEIQELAIKLHMRNPSHKPFIDTQ</sequence>
<dbReference type="EMBL" id="LNYT01000011">
    <property type="protein sequence ID" value="KTD48122.1"/>
    <property type="molecule type" value="Genomic_DNA"/>
</dbReference>
<dbReference type="InterPro" id="IPR031876">
    <property type="entry name" value="DUF4760"/>
</dbReference>
<evidence type="ECO:0000313" key="3">
    <source>
        <dbReference type="Proteomes" id="UP000054608"/>
    </source>
</evidence>
<keyword evidence="1" id="KW-0812">Transmembrane</keyword>
<name>A0A0W0XUA0_9GAMM</name>
<proteinExistence type="predicted"/>
<protein>
    <recommendedName>
        <fullName evidence="4">DUF4760 domain-containing protein</fullName>
    </recommendedName>
</protein>
<dbReference type="PATRIC" id="fig|458.5.peg.1542"/>
<feature type="transmembrane region" description="Helical" evidence="1">
    <location>
        <begin position="57"/>
        <end position="75"/>
    </location>
</feature>
<evidence type="ECO:0000256" key="1">
    <source>
        <dbReference type="SAM" id="Phobius"/>
    </source>
</evidence>
<comment type="caution">
    <text evidence="2">The sequence shown here is derived from an EMBL/GenBank/DDBJ whole genome shotgun (WGS) entry which is preliminary data.</text>
</comment>
<evidence type="ECO:0000313" key="2">
    <source>
        <dbReference type="EMBL" id="KTD48122.1"/>
    </source>
</evidence>